<dbReference type="PROSITE" id="PS50084">
    <property type="entry name" value="KH_TYPE_1"/>
    <property type="match status" value="1"/>
</dbReference>
<dbReference type="EMBL" id="SZYE01000294">
    <property type="protein sequence ID" value="TKR21949.1"/>
    <property type="molecule type" value="Genomic_DNA"/>
</dbReference>
<keyword evidence="4 7" id="KW-0694">RNA-binding</keyword>
<evidence type="ECO:0000256" key="1">
    <source>
        <dbReference type="ARBA" id="ARBA00022472"/>
    </source>
</evidence>
<organism evidence="10 11">
    <name type="scientific">Cellulomonas hominis</name>
    <dbReference type="NCBI Taxonomy" id="156981"/>
    <lineage>
        <taxon>Bacteria</taxon>
        <taxon>Bacillati</taxon>
        <taxon>Actinomycetota</taxon>
        <taxon>Actinomycetes</taxon>
        <taxon>Micrococcales</taxon>
        <taxon>Cellulomonadaceae</taxon>
        <taxon>Cellulomonas</taxon>
    </lineage>
</organism>
<dbReference type="AlphaFoldDB" id="A0A7Z8NNM5"/>
<dbReference type="SMART" id="SM00322">
    <property type="entry name" value="KH"/>
    <property type="match status" value="2"/>
</dbReference>
<comment type="similarity">
    <text evidence="7">Belongs to the NusA family.</text>
</comment>
<evidence type="ECO:0000256" key="6">
    <source>
        <dbReference type="ARBA" id="ARBA00023163"/>
    </source>
</evidence>
<dbReference type="Proteomes" id="UP000308121">
    <property type="component" value="Unassembled WGS sequence"/>
</dbReference>
<dbReference type="OrthoDB" id="9807233at2"/>
<feature type="region of interest" description="Disordered" evidence="8">
    <location>
        <begin position="345"/>
        <end position="376"/>
    </location>
</feature>
<dbReference type="InterPro" id="IPR004087">
    <property type="entry name" value="KH_dom"/>
</dbReference>
<evidence type="ECO:0000259" key="9">
    <source>
        <dbReference type="PROSITE" id="PS50126"/>
    </source>
</evidence>
<dbReference type="InterPro" id="IPR015946">
    <property type="entry name" value="KH_dom-like_a/b"/>
</dbReference>
<protein>
    <recommendedName>
        <fullName evidence="7">Transcription termination/antitermination protein NusA</fullName>
    </recommendedName>
</protein>
<dbReference type="NCBIfam" id="TIGR01953">
    <property type="entry name" value="NusA"/>
    <property type="match status" value="1"/>
</dbReference>
<dbReference type="PANTHER" id="PTHR22648:SF0">
    <property type="entry name" value="TRANSCRIPTION TERMINATION_ANTITERMINATION PROTEIN NUSA"/>
    <property type="match status" value="1"/>
</dbReference>
<evidence type="ECO:0000256" key="2">
    <source>
        <dbReference type="ARBA" id="ARBA00022490"/>
    </source>
</evidence>
<dbReference type="HAMAP" id="MF_00945_B">
    <property type="entry name" value="NusA_B"/>
    <property type="match status" value="1"/>
</dbReference>
<dbReference type="InterPro" id="IPR013735">
    <property type="entry name" value="TF_NusA_N"/>
</dbReference>
<dbReference type="InterPro" id="IPR012340">
    <property type="entry name" value="NA-bd_OB-fold"/>
</dbReference>
<dbReference type="RefSeq" id="WP_154731174.1">
    <property type="nucleotide sequence ID" value="NZ_SZYE01000294.1"/>
</dbReference>
<dbReference type="GO" id="GO:0003723">
    <property type="term" value="F:RNA binding"/>
    <property type="evidence" value="ECO:0007669"/>
    <property type="project" value="UniProtKB-UniRule"/>
</dbReference>
<dbReference type="SUPFAM" id="SSF69705">
    <property type="entry name" value="Transcription factor NusA, N-terminal domain"/>
    <property type="match status" value="1"/>
</dbReference>
<dbReference type="InterPro" id="IPR003029">
    <property type="entry name" value="S1_domain"/>
</dbReference>
<comment type="subunit">
    <text evidence="7">Monomer. Binds directly to the core enzyme of the DNA-dependent RNA polymerase and to nascent RNA.</text>
</comment>
<gene>
    <name evidence="7 10" type="primary">nusA</name>
    <name evidence="10" type="ORF">FA014_19045</name>
</gene>
<feature type="compositionally biased region" description="Low complexity" evidence="8">
    <location>
        <begin position="345"/>
        <end position="369"/>
    </location>
</feature>
<dbReference type="Pfam" id="PF08529">
    <property type="entry name" value="NusA_N"/>
    <property type="match status" value="1"/>
</dbReference>
<keyword evidence="6 7" id="KW-0804">Transcription</keyword>
<keyword evidence="1 7" id="KW-0806">Transcription termination</keyword>
<evidence type="ECO:0000256" key="3">
    <source>
        <dbReference type="ARBA" id="ARBA00022814"/>
    </source>
</evidence>
<comment type="caution">
    <text evidence="10">The sequence shown here is derived from an EMBL/GenBank/DDBJ whole genome shotgun (WGS) entry which is preliminary data.</text>
</comment>
<dbReference type="InterPro" id="IPR009019">
    <property type="entry name" value="KH_sf_prok-type"/>
</dbReference>
<dbReference type="CDD" id="cd02134">
    <property type="entry name" value="KH-II_NusA_rpt1"/>
    <property type="match status" value="1"/>
</dbReference>
<dbReference type="SUPFAM" id="SSF54814">
    <property type="entry name" value="Prokaryotic type KH domain (KH-domain type II)"/>
    <property type="match status" value="2"/>
</dbReference>
<keyword evidence="3 7" id="KW-0889">Transcription antitermination</keyword>
<dbReference type="Gene3D" id="2.40.50.140">
    <property type="entry name" value="Nucleic acid-binding proteins"/>
    <property type="match status" value="1"/>
</dbReference>
<dbReference type="InterPro" id="IPR030842">
    <property type="entry name" value="TF_NusA_bacterial"/>
</dbReference>
<dbReference type="InterPro" id="IPR025249">
    <property type="entry name" value="TF_NusA_KH_1st"/>
</dbReference>
<dbReference type="PANTHER" id="PTHR22648">
    <property type="entry name" value="TRANSCRIPTION TERMINATION FACTOR NUSA"/>
    <property type="match status" value="1"/>
</dbReference>
<dbReference type="SUPFAM" id="SSF50249">
    <property type="entry name" value="Nucleic acid-binding proteins"/>
    <property type="match status" value="1"/>
</dbReference>
<evidence type="ECO:0000256" key="7">
    <source>
        <dbReference type="HAMAP-Rule" id="MF_00945"/>
    </source>
</evidence>
<name>A0A7Z8NNM5_9CELL</name>
<dbReference type="InterPro" id="IPR058582">
    <property type="entry name" value="KH_NusA_2nd"/>
</dbReference>
<dbReference type="GO" id="GO:0003700">
    <property type="term" value="F:DNA-binding transcription factor activity"/>
    <property type="evidence" value="ECO:0007669"/>
    <property type="project" value="InterPro"/>
</dbReference>
<sequence length="376" mass="39838">MDIDMQALRLIEREREISLDVLVSAIEQALLSAYHRTPDAHPDARVELDRRSGHVTVWARERTVVPAPDAPEPAEDGDGTVTAVPPTTTTLGPEFDDTPAGFGRIATATARQVIVQRLRDAEDDQVLGQFRGKEGEVLGGVIQQGRDPRVVLVDVGGTEAVLPAHEQVATEKYVHGERIRALVLDVSRGSKGPQITLSRSHPNLVRKLFELEVPEIAEGHVEITALAREAGHRTKMAVRSRVQGLGAKGACIGPLGARVRAVMAELHGEKIDIVDHSDDPAEMVAHALSPARVLSVTVVDPAARAARVVVPDYQLSLAIGKEGQNARLAAKLTGWRIDIRSDAQGADGAQGSAHEGAQAAGSPAAEADAGGPGRVG</sequence>
<comment type="subcellular location">
    <subcellularLocation>
        <location evidence="7">Cytoplasm</location>
    </subcellularLocation>
</comment>
<accession>A0A7Z8NNM5</accession>
<dbReference type="CDD" id="cd22529">
    <property type="entry name" value="KH-II_NusA_rpt2"/>
    <property type="match status" value="1"/>
</dbReference>
<dbReference type="GO" id="GO:0006353">
    <property type="term" value="P:DNA-templated transcription termination"/>
    <property type="evidence" value="ECO:0007669"/>
    <property type="project" value="UniProtKB-UniRule"/>
</dbReference>
<dbReference type="Pfam" id="PF13184">
    <property type="entry name" value="KH_NusA_1st"/>
    <property type="match status" value="1"/>
</dbReference>
<evidence type="ECO:0000256" key="4">
    <source>
        <dbReference type="ARBA" id="ARBA00022884"/>
    </source>
</evidence>
<reference evidence="10 11" key="1">
    <citation type="submission" date="2019-05" db="EMBL/GenBank/DDBJ databases">
        <title>Genome sequence of Cellulomonas hominis strain CS1.</title>
        <authorList>
            <person name="Belmont J."/>
            <person name="Maclea K.S."/>
        </authorList>
    </citation>
    <scope>NUCLEOTIDE SEQUENCE [LARGE SCALE GENOMIC DNA]</scope>
    <source>
        <strain evidence="10 11">CS1</strain>
    </source>
</reference>
<dbReference type="PROSITE" id="PS50126">
    <property type="entry name" value="S1"/>
    <property type="match status" value="1"/>
</dbReference>
<proteinExistence type="inferred from homology"/>
<dbReference type="FunFam" id="3.30.300.20:FF:000002">
    <property type="entry name" value="Transcription termination/antitermination protein NusA"/>
    <property type="match status" value="1"/>
</dbReference>
<evidence type="ECO:0000256" key="8">
    <source>
        <dbReference type="SAM" id="MobiDB-lite"/>
    </source>
</evidence>
<keyword evidence="2 7" id="KW-0963">Cytoplasm</keyword>
<comment type="function">
    <text evidence="7">Participates in both transcription termination and antitermination.</text>
</comment>
<evidence type="ECO:0000313" key="10">
    <source>
        <dbReference type="EMBL" id="TKR21949.1"/>
    </source>
</evidence>
<dbReference type="GO" id="GO:0005829">
    <property type="term" value="C:cytosol"/>
    <property type="evidence" value="ECO:0007669"/>
    <property type="project" value="TreeGrafter"/>
</dbReference>
<dbReference type="SMART" id="SM00316">
    <property type="entry name" value="S1"/>
    <property type="match status" value="1"/>
</dbReference>
<dbReference type="Gene3D" id="3.30.300.20">
    <property type="match status" value="2"/>
</dbReference>
<dbReference type="Gene3D" id="3.30.1480.10">
    <property type="entry name" value="NusA, N-terminal domain"/>
    <property type="match status" value="1"/>
</dbReference>
<evidence type="ECO:0000256" key="5">
    <source>
        <dbReference type="ARBA" id="ARBA00023015"/>
    </source>
</evidence>
<dbReference type="InterPro" id="IPR036555">
    <property type="entry name" value="NusA_N_sf"/>
</dbReference>
<dbReference type="Pfam" id="PF26594">
    <property type="entry name" value="KH_NusA_2nd"/>
    <property type="match status" value="1"/>
</dbReference>
<dbReference type="GO" id="GO:0031564">
    <property type="term" value="P:transcription antitermination"/>
    <property type="evidence" value="ECO:0007669"/>
    <property type="project" value="UniProtKB-UniRule"/>
</dbReference>
<dbReference type="CDD" id="cd04455">
    <property type="entry name" value="S1_NusA"/>
    <property type="match status" value="1"/>
</dbReference>
<evidence type="ECO:0000313" key="11">
    <source>
        <dbReference type="Proteomes" id="UP000308121"/>
    </source>
</evidence>
<dbReference type="InterPro" id="IPR010213">
    <property type="entry name" value="TF_NusA"/>
</dbReference>
<feature type="domain" description="S1 motif" evidence="9">
    <location>
        <begin position="135"/>
        <end position="200"/>
    </location>
</feature>
<dbReference type="FunFam" id="3.30.300.20:FF:000005">
    <property type="entry name" value="Transcription termination/antitermination protein NusA"/>
    <property type="match status" value="1"/>
</dbReference>
<keyword evidence="5 7" id="KW-0805">Transcription regulation</keyword>